<feature type="domain" description="Protein kinase" evidence="4">
    <location>
        <begin position="645"/>
        <end position="966"/>
    </location>
</feature>
<evidence type="ECO:0000256" key="2">
    <source>
        <dbReference type="ARBA" id="ARBA00023043"/>
    </source>
</evidence>
<feature type="repeat" description="ANK" evidence="3">
    <location>
        <begin position="180"/>
        <end position="212"/>
    </location>
</feature>
<feature type="repeat" description="ANK" evidence="3">
    <location>
        <begin position="355"/>
        <end position="387"/>
    </location>
</feature>
<dbReference type="SMART" id="SM00220">
    <property type="entry name" value="S_TKc"/>
    <property type="match status" value="1"/>
</dbReference>
<protein>
    <submittedName>
        <fullName evidence="6">Aste57867_9107 protein</fullName>
    </submittedName>
</protein>
<feature type="repeat" description="ANK" evidence="3">
    <location>
        <begin position="81"/>
        <end position="113"/>
    </location>
</feature>
<evidence type="ECO:0000313" key="7">
    <source>
        <dbReference type="Proteomes" id="UP000332933"/>
    </source>
</evidence>
<dbReference type="GO" id="GO:0005524">
    <property type="term" value="F:ATP binding"/>
    <property type="evidence" value="ECO:0007669"/>
    <property type="project" value="InterPro"/>
</dbReference>
<keyword evidence="1" id="KW-0677">Repeat</keyword>
<dbReference type="InterPro" id="IPR011009">
    <property type="entry name" value="Kinase-like_dom_sf"/>
</dbReference>
<proteinExistence type="predicted"/>
<dbReference type="SUPFAM" id="SSF48403">
    <property type="entry name" value="Ankyrin repeat"/>
    <property type="match status" value="2"/>
</dbReference>
<dbReference type="InterPro" id="IPR036770">
    <property type="entry name" value="Ankyrin_rpt-contain_sf"/>
</dbReference>
<dbReference type="PROSITE" id="PS50297">
    <property type="entry name" value="ANK_REP_REGION"/>
    <property type="match status" value="6"/>
</dbReference>
<dbReference type="PANTHER" id="PTHR24198">
    <property type="entry name" value="ANKYRIN REPEAT AND PROTEIN KINASE DOMAIN-CONTAINING PROTEIN"/>
    <property type="match status" value="1"/>
</dbReference>
<dbReference type="SUPFAM" id="SSF56112">
    <property type="entry name" value="Protein kinase-like (PK-like)"/>
    <property type="match status" value="1"/>
</dbReference>
<organism evidence="6 7">
    <name type="scientific">Aphanomyces stellatus</name>
    <dbReference type="NCBI Taxonomy" id="120398"/>
    <lineage>
        <taxon>Eukaryota</taxon>
        <taxon>Sar</taxon>
        <taxon>Stramenopiles</taxon>
        <taxon>Oomycota</taxon>
        <taxon>Saprolegniomycetes</taxon>
        <taxon>Saprolegniales</taxon>
        <taxon>Verrucalvaceae</taxon>
        <taxon>Aphanomyces</taxon>
    </lineage>
</organism>
<dbReference type="GO" id="GO:0004672">
    <property type="term" value="F:protein kinase activity"/>
    <property type="evidence" value="ECO:0007669"/>
    <property type="project" value="InterPro"/>
</dbReference>
<sequence>MTTSKAAFTAIIKAIKAKEPIDPTLIAQCDVTHERYEDIESGTLDECTLLHVAAYYGHLDATKLFAAYFDINVAVPCGFLVGLRPLEMASYKGHVSTVAYLIEAGADVNVHSPNGVAPLTVACQEGHFEIASLLVAAGADVHYLHGEQGSTAMLTSASNGRMKIVELLLPLVDINQANKEGVTALHRASSSGHVDVVEALLIATANVNQATVDGDTPLHTACRMGREDVVRVLLPVADANIPNKRGWTPLFVACEKERLNIIRLLSEVSDMNIPDCSGKTALHVAVEFGLEKVVAELVIATSMSIRDKDGRTALDIANAKNAPAIATIIQETMAIDEALGQLEANAWDWNHRFEHDMTILMLAARRGRIHVVEQAVARGVDINAYDKRERTALIFASLNGYIGAVEVLTANTHCNLNFCALGHEGRSKVPPIGYALMNKHYQVACRLISRGCDAYITTQGKLLLDVMAPYLTEDVALILLLKDLPIEILDGQVVERVGHRFSWATFLDPSLPVDAQVRVNTVRALTRHTIFDTAANSHDVYKALAYATDKHGRCILHATDAATRQVLKDLLFFCARYEIADGPPIHVSATAVVVNANDHGIFNQVFDMHANPNGELDMDGYFYCSVYLNIGPWTKICAIKRSDEFAMLDKKNRGAITKVDYLRFCDQRYGGKMKVAIKFMRNMDEYEREVSTRQGLDPKYVLGLLPSPTPQQFQEHLPRLKINGDISVAEYPHVLVMPSADRSLHDIFEKEFVSDNKIRQMMEEVAHGLQHIHSKGIVHGDMKMLNVLRVANRLQLIDMDAATEVGQLAGAKWSSGILPPEMFYFLNRNELKAYERYWHGVETKLWEKVQPKYNYVVKGYRSNLPFTTSTTLPFELEQATSAMDMWAFGCMLYHMYSGEELVQTDRNQDVTDNAIQMAASWTNKKLQRLIRGKVKNPLACDLIERLLVVDAEDRLTVDQVLDHPYFSVRQGSNGGASDMSQQLKEFQDRMTKHFDQVHQGVTTLNANVAIVKQDTHELKQVVKKVLTLNEELVQRIESTKKALMHGIYEAASVHVPTSFVILPYNIVAEREKDVSGAEEKTTTFFQQFADMISTFNQDMEPDTVVSRALSILSPGDPLFLYLIDEVTGTPVVPDQLGDVYPIQIDTRSKAYVDFMSTNLPLIQSGFEILKACNQMASFLSLPSMDDDIVDILDGMASAQSTSVALFNVVQASVEAGDERTAVERVRGAALRELEEFFTSKDPKRTFAGLERVHLSSGQAVWTSSKWAAQFEHGLDGRPMQHNLTLANYPCHDGTVKPRSVTNGGVKSFEVNKSAQIVDDWSNGQYGQVTNDYELGSSAVTAPVFDVPSVSSAPLPSDGSPMDGYDKALLVAAASGHVAHVRGLVHLANVNVVDADGNTALHLGLTHGYAEIVTLLVHTCRMDIRNKMGHTALDVASMHHAASTAVLQLHNSRLGFNVMSEVSQRQV</sequence>
<gene>
    <name evidence="6" type="primary">Aste57867_9107</name>
    <name evidence="5" type="ORF">As57867_009071</name>
    <name evidence="6" type="ORF">ASTE57867_9107</name>
</gene>
<dbReference type="Pfam" id="PF00023">
    <property type="entry name" value="Ank"/>
    <property type="match status" value="1"/>
</dbReference>
<dbReference type="PROSITE" id="PS50088">
    <property type="entry name" value="ANK_REPEAT"/>
    <property type="match status" value="7"/>
</dbReference>
<dbReference type="SMART" id="SM00248">
    <property type="entry name" value="ANK"/>
    <property type="match status" value="15"/>
</dbReference>
<evidence type="ECO:0000256" key="1">
    <source>
        <dbReference type="ARBA" id="ARBA00022737"/>
    </source>
</evidence>
<evidence type="ECO:0000259" key="4">
    <source>
        <dbReference type="PROSITE" id="PS50011"/>
    </source>
</evidence>
<evidence type="ECO:0000256" key="3">
    <source>
        <dbReference type="PROSITE-ProRule" id="PRU00023"/>
    </source>
</evidence>
<dbReference type="Gene3D" id="1.10.510.10">
    <property type="entry name" value="Transferase(Phosphotransferase) domain 1"/>
    <property type="match status" value="1"/>
</dbReference>
<dbReference type="EMBL" id="VJMH01005127">
    <property type="protein sequence ID" value="KAF0700357.1"/>
    <property type="molecule type" value="Genomic_DNA"/>
</dbReference>
<evidence type="ECO:0000313" key="5">
    <source>
        <dbReference type="EMBL" id="KAF0700357.1"/>
    </source>
</evidence>
<dbReference type="OrthoDB" id="426293at2759"/>
<feature type="repeat" description="ANK" evidence="3">
    <location>
        <begin position="277"/>
        <end position="310"/>
    </location>
</feature>
<keyword evidence="2 3" id="KW-0040">ANK repeat</keyword>
<evidence type="ECO:0000313" key="6">
    <source>
        <dbReference type="EMBL" id="VFT85991.1"/>
    </source>
</evidence>
<dbReference type="InterPro" id="IPR002110">
    <property type="entry name" value="Ankyrin_rpt"/>
</dbReference>
<dbReference type="Pfam" id="PF12796">
    <property type="entry name" value="Ank_2"/>
    <property type="match status" value="4"/>
</dbReference>
<dbReference type="Proteomes" id="UP000332933">
    <property type="component" value="Unassembled WGS sequence"/>
</dbReference>
<keyword evidence="7" id="KW-1185">Reference proteome</keyword>
<accession>A0A485KMD9</accession>
<dbReference type="InterPro" id="IPR000719">
    <property type="entry name" value="Prot_kinase_dom"/>
</dbReference>
<dbReference type="PANTHER" id="PTHR24198:SF165">
    <property type="entry name" value="ANKYRIN REPEAT-CONTAINING PROTEIN-RELATED"/>
    <property type="match status" value="1"/>
</dbReference>
<dbReference type="PROSITE" id="PS50011">
    <property type="entry name" value="PROTEIN_KINASE_DOM"/>
    <property type="match status" value="1"/>
</dbReference>
<dbReference type="EMBL" id="CAADRA010005148">
    <property type="protein sequence ID" value="VFT85991.1"/>
    <property type="molecule type" value="Genomic_DNA"/>
</dbReference>
<feature type="repeat" description="ANK" evidence="3">
    <location>
        <begin position="213"/>
        <end position="234"/>
    </location>
</feature>
<reference evidence="6 7" key="1">
    <citation type="submission" date="2019-03" db="EMBL/GenBank/DDBJ databases">
        <authorList>
            <person name="Gaulin E."/>
            <person name="Dumas B."/>
        </authorList>
    </citation>
    <scope>NUCLEOTIDE SEQUENCE [LARGE SCALE GENOMIC DNA]</scope>
    <source>
        <strain evidence="6">CBS 568.67</strain>
    </source>
</reference>
<reference evidence="5" key="2">
    <citation type="submission" date="2019-06" db="EMBL/GenBank/DDBJ databases">
        <title>Genomics analysis of Aphanomyces spp. identifies a new class of oomycete effector associated with host adaptation.</title>
        <authorList>
            <person name="Gaulin E."/>
        </authorList>
    </citation>
    <scope>NUCLEOTIDE SEQUENCE</scope>
    <source>
        <strain evidence="5">CBS 578.67</strain>
    </source>
</reference>
<feature type="repeat" description="ANK" evidence="3">
    <location>
        <begin position="1395"/>
        <end position="1416"/>
    </location>
</feature>
<dbReference type="Pfam" id="PF00069">
    <property type="entry name" value="Pkinase"/>
    <property type="match status" value="2"/>
</dbReference>
<feature type="repeat" description="ANK" evidence="3">
    <location>
        <begin position="114"/>
        <end position="146"/>
    </location>
</feature>
<name>A0A485KMD9_9STRA</name>
<dbReference type="Gene3D" id="1.25.40.20">
    <property type="entry name" value="Ankyrin repeat-containing domain"/>
    <property type="match status" value="5"/>
</dbReference>